<evidence type="ECO:0000256" key="1">
    <source>
        <dbReference type="SAM" id="SignalP"/>
    </source>
</evidence>
<dbReference type="GO" id="GO:0015689">
    <property type="term" value="P:molybdate ion transport"/>
    <property type="evidence" value="ECO:0007669"/>
    <property type="project" value="TreeGrafter"/>
</dbReference>
<proteinExistence type="predicted"/>
<feature type="chain" id="PRO_5021969455" evidence="1">
    <location>
        <begin position="26"/>
        <end position="256"/>
    </location>
</feature>
<dbReference type="OrthoDB" id="8216219at2"/>
<dbReference type="Gene3D" id="3.40.190.10">
    <property type="entry name" value="Periplasmic binding protein-like II"/>
    <property type="match status" value="2"/>
</dbReference>
<dbReference type="EMBL" id="BKAJ01000131">
    <property type="protein sequence ID" value="GEP59418.1"/>
    <property type="molecule type" value="Genomic_DNA"/>
</dbReference>
<dbReference type="Proteomes" id="UP000321058">
    <property type="component" value="Unassembled WGS sequence"/>
</dbReference>
<keyword evidence="3" id="KW-1185">Reference proteome</keyword>
<dbReference type="GO" id="GO:0030973">
    <property type="term" value="F:molybdate ion binding"/>
    <property type="evidence" value="ECO:0007669"/>
    <property type="project" value="TreeGrafter"/>
</dbReference>
<dbReference type="PANTHER" id="PTHR30632">
    <property type="entry name" value="MOLYBDATE-BINDING PERIPLASMIC PROTEIN"/>
    <property type="match status" value="1"/>
</dbReference>
<dbReference type="RefSeq" id="WP_147154803.1">
    <property type="nucleotide sequence ID" value="NZ_BKAJ01000131.1"/>
</dbReference>
<comment type="caution">
    <text evidence="2">The sequence shown here is derived from an EMBL/GenBank/DDBJ whole genome shotgun (WGS) entry which is preliminary data.</text>
</comment>
<sequence length="256" mass="26359">MNARVLMRVAAAVAGLILSTTVGHAAEVKVFTSVALTVALNELSPIFEQKTGHKLVVDFNLAAVQKKRLIDGDRADVIILTRSMMEDLAKENKLAPGNLVNVAGTPVALAARAGVPKPDISTVEAFKQTLLSARSISYADPAKGGLSGVVASRAIERLGIAEQMKAKTTLVPGAQSPDLVAKGEVELGIAQASEIVPIAGTQLVGPLPGELGSMTLFTGGVGAETQSAAAAKAFIDFLSGPEAAPYFKSKGFQTGL</sequence>
<gene>
    <name evidence="2" type="ORF">RSO01_65840</name>
</gene>
<reference evidence="2 3" key="1">
    <citation type="submission" date="2019-07" db="EMBL/GenBank/DDBJ databases">
        <title>Whole genome shotgun sequence of Reyranella soli NBRC 108950.</title>
        <authorList>
            <person name="Hosoyama A."/>
            <person name="Uohara A."/>
            <person name="Ohji S."/>
            <person name="Ichikawa N."/>
        </authorList>
    </citation>
    <scope>NUCLEOTIDE SEQUENCE [LARGE SCALE GENOMIC DNA]</scope>
    <source>
        <strain evidence="2 3">NBRC 108950</strain>
    </source>
</reference>
<dbReference type="PANTHER" id="PTHR30632:SF11">
    <property type="entry name" value="BLR4797 PROTEIN"/>
    <property type="match status" value="1"/>
</dbReference>
<evidence type="ECO:0000313" key="2">
    <source>
        <dbReference type="EMBL" id="GEP59418.1"/>
    </source>
</evidence>
<keyword evidence="1" id="KW-0732">Signal</keyword>
<dbReference type="SUPFAM" id="SSF53850">
    <property type="entry name" value="Periplasmic binding protein-like II"/>
    <property type="match status" value="1"/>
</dbReference>
<evidence type="ECO:0000313" key="3">
    <source>
        <dbReference type="Proteomes" id="UP000321058"/>
    </source>
</evidence>
<dbReference type="AlphaFoldDB" id="A0A512NKE1"/>
<dbReference type="InterPro" id="IPR050682">
    <property type="entry name" value="ModA/WtpA"/>
</dbReference>
<protein>
    <submittedName>
        <fullName evidence="2">Molybdenum ABC transporter substrate-binding protein</fullName>
    </submittedName>
</protein>
<accession>A0A512NKE1</accession>
<name>A0A512NKE1_9HYPH</name>
<feature type="signal peptide" evidence="1">
    <location>
        <begin position="1"/>
        <end position="25"/>
    </location>
</feature>
<dbReference type="Pfam" id="PF13531">
    <property type="entry name" value="SBP_bac_11"/>
    <property type="match status" value="1"/>
</dbReference>
<organism evidence="2 3">
    <name type="scientific">Reyranella soli</name>
    <dbReference type="NCBI Taxonomy" id="1230389"/>
    <lineage>
        <taxon>Bacteria</taxon>
        <taxon>Pseudomonadati</taxon>
        <taxon>Pseudomonadota</taxon>
        <taxon>Alphaproteobacteria</taxon>
        <taxon>Hyphomicrobiales</taxon>
        <taxon>Reyranellaceae</taxon>
        <taxon>Reyranella</taxon>
    </lineage>
</organism>